<keyword evidence="4" id="KW-1185">Reference proteome</keyword>
<proteinExistence type="predicted"/>
<accession>A0AAD9KUB8</accession>
<evidence type="ECO:0000313" key="4">
    <source>
        <dbReference type="Proteomes" id="UP001209878"/>
    </source>
</evidence>
<dbReference type="GO" id="GO:0000981">
    <property type="term" value="F:DNA-binding transcription factor activity, RNA polymerase II-specific"/>
    <property type="evidence" value="ECO:0007669"/>
    <property type="project" value="TreeGrafter"/>
</dbReference>
<dbReference type="Pfam" id="PF00010">
    <property type="entry name" value="HLH"/>
    <property type="match status" value="1"/>
</dbReference>
<gene>
    <name evidence="3" type="ORF">NP493_584g00021</name>
</gene>
<dbReference type="Proteomes" id="UP001209878">
    <property type="component" value="Unassembled WGS sequence"/>
</dbReference>
<reference evidence="3" key="1">
    <citation type="journal article" date="2023" name="Mol. Biol. Evol.">
        <title>Third-Generation Sequencing Reveals the Adaptive Role of the Epigenome in Three Deep-Sea Polychaetes.</title>
        <authorList>
            <person name="Perez M."/>
            <person name="Aroh O."/>
            <person name="Sun Y."/>
            <person name="Lan Y."/>
            <person name="Juniper S.K."/>
            <person name="Young C.R."/>
            <person name="Angers B."/>
            <person name="Qian P.Y."/>
        </authorList>
    </citation>
    <scope>NUCLEOTIDE SEQUENCE</scope>
    <source>
        <strain evidence="3">R07B-5</strain>
    </source>
</reference>
<dbReference type="InterPro" id="IPR036638">
    <property type="entry name" value="HLH_DNA-bd_sf"/>
</dbReference>
<comment type="caution">
    <text evidence="3">The sequence shown here is derived from an EMBL/GenBank/DDBJ whole genome shotgun (WGS) entry which is preliminary data.</text>
</comment>
<organism evidence="3 4">
    <name type="scientific">Ridgeia piscesae</name>
    <name type="common">Tubeworm</name>
    <dbReference type="NCBI Taxonomy" id="27915"/>
    <lineage>
        <taxon>Eukaryota</taxon>
        <taxon>Metazoa</taxon>
        <taxon>Spiralia</taxon>
        <taxon>Lophotrochozoa</taxon>
        <taxon>Annelida</taxon>
        <taxon>Polychaeta</taxon>
        <taxon>Sedentaria</taxon>
        <taxon>Canalipalpata</taxon>
        <taxon>Sabellida</taxon>
        <taxon>Siboglinidae</taxon>
        <taxon>Ridgeia</taxon>
    </lineage>
</organism>
<dbReference type="PANTHER" id="PTHR23349:SF42">
    <property type="entry name" value="BHLH DOMAIN-CONTAINING PROTEIN"/>
    <property type="match status" value="1"/>
</dbReference>
<dbReference type="SUPFAM" id="SSF47459">
    <property type="entry name" value="HLH, helix-loop-helix DNA-binding domain"/>
    <property type="match status" value="1"/>
</dbReference>
<dbReference type="GO" id="GO:0032502">
    <property type="term" value="P:developmental process"/>
    <property type="evidence" value="ECO:0007669"/>
    <property type="project" value="TreeGrafter"/>
</dbReference>
<dbReference type="PROSITE" id="PS50888">
    <property type="entry name" value="BHLH"/>
    <property type="match status" value="1"/>
</dbReference>
<dbReference type="GO" id="GO:0046983">
    <property type="term" value="F:protein dimerization activity"/>
    <property type="evidence" value="ECO:0007669"/>
    <property type="project" value="InterPro"/>
</dbReference>
<dbReference type="EMBL" id="JAODUO010000592">
    <property type="protein sequence ID" value="KAK2177524.1"/>
    <property type="molecule type" value="Genomic_DNA"/>
</dbReference>
<dbReference type="InterPro" id="IPR050283">
    <property type="entry name" value="E-box_TF_Regulators"/>
</dbReference>
<protein>
    <recommendedName>
        <fullName evidence="2">BHLH domain-containing protein</fullName>
    </recommendedName>
</protein>
<feature type="domain" description="BHLH" evidence="2">
    <location>
        <begin position="217"/>
        <end position="268"/>
    </location>
</feature>
<dbReference type="AlphaFoldDB" id="A0AAD9KUB8"/>
<dbReference type="GO" id="GO:0000977">
    <property type="term" value="F:RNA polymerase II transcription regulatory region sequence-specific DNA binding"/>
    <property type="evidence" value="ECO:0007669"/>
    <property type="project" value="TreeGrafter"/>
</dbReference>
<sequence length="507" mass="55001">MSWAVPSGRDLIASAAALLITRARSERKNSPAGGGSGAASSSQTRRIQIHYYATLRYATLRYATLRYATLRYATLRYATLHRVSVSCTGRGRGSGSSQPGKPADRSKYFDSRLIDQASRHVLVSPSQCAFTQPAQPPPRGAGREWSGVVEPSRRCRLAETLCGRSAVEDVTGNCQQDTPPDALTAAGHSAPVTASGALSPHCHRRRKRRRLLTGVSRQRRAANARERVRIQGVNSAFVVLKNTLPVVRPEEVSKIETLRLASKWIAYLTTVLIRDDQQHPTTSGTERGGVPESARGRLLELLHFEIEDFDLVETRSLVASDERDAATCDHGNATRDLDSATCDHGNATCSRGNATFDLVNATCNHGNARATNVAGDITALNVRSENFVVAKTTDVQYAMCNVLANNDNIMASRTTTHERRAKHSTYNAESGMDGRNAVTLNVRYPTCGNDAGFTTAVAHGARGAFGRDESAVYTSLATGYVDQTRFCSFTTLCRQGSAVAMQQDTNY</sequence>
<dbReference type="SMART" id="SM00353">
    <property type="entry name" value="HLH"/>
    <property type="match status" value="1"/>
</dbReference>
<evidence type="ECO:0000259" key="2">
    <source>
        <dbReference type="PROSITE" id="PS50888"/>
    </source>
</evidence>
<dbReference type="PANTHER" id="PTHR23349">
    <property type="entry name" value="BASIC HELIX-LOOP-HELIX TRANSCRIPTION FACTOR, TWIST"/>
    <property type="match status" value="1"/>
</dbReference>
<dbReference type="Gene3D" id="4.10.280.10">
    <property type="entry name" value="Helix-loop-helix DNA-binding domain"/>
    <property type="match status" value="1"/>
</dbReference>
<evidence type="ECO:0000313" key="3">
    <source>
        <dbReference type="EMBL" id="KAK2177524.1"/>
    </source>
</evidence>
<name>A0AAD9KUB8_RIDPI</name>
<dbReference type="CDD" id="cd11390">
    <property type="entry name" value="bHLH_TS"/>
    <property type="match status" value="1"/>
</dbReference>
<feature type="region of interest" description="Disordered" evidence="1">
    <location>
        <begin position="125"/>
        <end position="147"/>
    </location>
</feature>
<evidence type="ECO:0000256" key="1">
    <source>
        <dbReference type="SAM" id="MobiDB-lite"/>
    </source>
</evidence>
<dbReference type="InterPro" id="IPR011598">
    <property type="entry name" value="bHLH_dom"/>
</dbReference>